<keyword evidence="3" id="KW-1185">Reference proteome</keyword>
<evidence type="ECO:0000256" key="1">
    <source>
        <dbReference type="SAM" id="MobiDB-lite"/>
    </source>
</evidence>
<feature type="region of interest" description="Disordered" evidence="1">
    <location>
        <begin position="1"/>
        <end position="42"/>
    </location>
</feature>
<name>A0ABD1XV97_9MARC</name>
<proteinExistence type="predicted"/>
<reference evidence="2 3" key="1">
    <citation type="submission" date="2024-09" db="EMBL/GenBank/DDBJ databases">
        <title>Chromosome-scale assembly of Riccia fluitans.</title>
        <authorList>
            <person name="Paukszto L."/>
            <person name="Sawicki J."/>
            <person name="Karawczyk K."/>
            <person name="Piernik-Szablinska J."/>
            <person name="Szczecinska M."/>
            <person name="Mazdziarz M."/>
        </authorList>
    </citation>
    <scope>NUCLEOTIDE SEQUENCE [LARGE SCALE GENOMIC DNA]</scope>
    <source>
        <strain evidence="2">Rf_01</strain>
        <tissue evidence="2">Aerial parts of the thallus</tissue>
    </source>
</reference>
<dbReference type="PROSITE" id="PS51257">
    <property type="entry name" value="PROKAR_LIPOPROTEIN"/>
    <property type="match status" value="1"/>
</dbReference>
<evidence type="ECO:0000313" key="2">
    <source>
        <dbReference type="EMBL" id="KAL2612864.1"/>
    </source>
</evidence>
<accession>A0ABD1XV97</accession>
<comment type="caution">
    <text evidence="2">The sequence shown here is derived from an EMBL/GenBank/DDBJ whole genome shotgun (WGS) entry which is preliminary data.</text>
</comment>
<evidence type="ECO:0000313" key="3">
    <source>
        <dbReference type="Proteomes" id="UP001605036"/>
    </source>
</evidence>
<dbReference type="AlphaFoldDB" id="A0ABD1XV97"/>
<dbReference type="Proteomes" id="UP001605036">
    <property type="component" value="Unassembled WGS sequence"/>
</dbReference>
<dbReference type="EMBL" id="JBHFFA010000007">
    <property type="protein sequence ID" value="KAL2612864.1"/>
    <property type="molecule type" value="Genomic_DNA"/>
</dbReference>
<gene>
    <name evidence="2" type="ORF">R1flu_024556</name>
</gene>
<feature type="compositionally biased region" description="Low complexity" evidence="1">
    <location>
        <begin position="19"/>
        <end position="29"/>
    </location>
</feature>
<sequence length="109" mass="10806">MSLRRVPIGSSSSDGSNPGIGASSCAPSACGGGSSTGVPSSEAVPESCLIAPRLLAPVWPRPLCQAPEKPGRTASVASTVGFLLPRPRTNPGPVSFLAEVVLGPAGVRS</sequence>
<organism evidence="2 3">
    <name type="scientific">Riccia fluitans</name>
    <dbReference type="NCBI Taxonomy" id="41844"/>
    <lineage>
        <taxon>Eukaryota</taxon>
        <taxon>Viridiplantae</taxon>
        <taxon>Streptophyta</taxon>
        <taxon>Embryophyta</taxon>
        <taxon>Marchantiophyta</taxon>
        <taxon>Marchantiopsida</taxon>
        <taxon>Marchantiidae</taxon>
        <taxon>Marchantiales</taxon>
        <taxon>Ricciaceae</taxon>
        <taxon>Riccia</taxon>
    </lineage>
</organism>
<protein>
    <submittedName>
        <fullName evidence="2">Uncharacterized protein</fullName>
    </submittedName>
</protein>